<dbReference type="InterPro" id="IPR036273">
    <property type="entry name" value="CRAL/TRIO_N_dom_sf"/>
</dbReference>
<dbReference type="GO" id="GO:1902936">
    <property type="term" value="F:phosphatidylinositol bisphosphate binding"/>
    <property type="evidence" value="ECO:0007669"/>
    <property type="project" value="TreeGrafter"/>
</dbReference>
<dbReference type="HOGENOM" id="CLU_046597_2_1_1"/>
<dbReference type="InterPro" id="IPR011074">
    <property type="entry name" value="CRAL/TRIO_N_dom"/>
</dbReference>
<accession>B0X425</accession>
<dbReference type="PRINTS" id="PR00180">
    <property type="entry name" value="CRETINALDHBP"/>
</dbReference>
<dbReference type="AlphaFoldDB" id="B0X425"/>
<dbReference type="InParanoid" id="B0X425"/>
<dbReference type="STRING" id="7176.B0X425"/>
<dbReference type="PANTHER" id="PTHR10174:SF166">
    <property type="entry name" value="LD40136P"/>
    <property type="match status" value="1"/>
</dbReference>
<dbReference type="PROSITE" id="PS50191">
    <property type="entry name" value="CRAL_TRIO"/>
    <property type="match status" value="1"/>
</dbReference>
<dbReference type="VEuPathDB" id="VectorBase:CQUJHB014865"/>
<reference evidence="3" key="2">
    <citation type="submission" date="2020-05" db="UniProtKB">
        <authorList>
            <consortium name="EnsemblMetazoa"/>
        </authorList>
    </citation>
    <scope>IDENTIFICATION</scope>
    <source>
        <strain evidence="3">JHB</strain>
    </source>
</reference>
<protein>
    <recommendedName>
        <fullName evidence="1">CRAL-TRIO domain-containing protein</fullName>
    </recommendedName>
</protein>
<evidence type="ECO:0000313" key="3">
    <source>
        <dbReference type="EnsemblMetazoa" id="CPIJ013467-PA"/>
    </source>
</evidence>
<dbReference type="Gene3D" id="1.10.8.20">
    <property type="entry name" value="N-terminal domain of phosphatidylinositol transfer protein sec14p"/>
    <property type="match status" value="2"/>
</dbReference>
<evidence type="ECO:0000313" key="4">
    <source>
        <dbReference type="Proteomes" id="UP000002320"/>
    </source>
</evidence>
<dbReference type="Pfam" id="PF00650">
    <property type="entry name" value="CRAL_TRIO"/>
    <property type="match status" value="1"/>
</dbReference>
<dbReference type="Proteomes" id="UP000002320">
    <property type="component" value="Unassembled WGS sequence"/>
</dbReference>
<reference evidence="2" key="1">
    <citation type="submission" date="2007-03" db="EMBL/GenBank/DDBJ databases">
        <title>Annotation of Culex pipiens quinquefasciatus.</title>
        <authorList>
            <consortium name="The Broad Institute Genome Sequencing Platform"/>
            <person name="Atkinson P.W."/>
            <person name="Hemingway J."/>
            <person name="Christensen B.M."/>
            <person name="Higgs S."/>
            <person name="Kodira C."/>
            <person name="Hannick L."/>
            <person name="Megy K."/>
            <person name="O'Leary S."/>
            <person name="Pearson M."/>
            <person name="Haas B.J."/>
            <person name="Mauceli E."/>
            <person name="Wortman J.R."/>
            <person name="Lee N.H."/>
            <person name="Guigo R."/>
            <person name="Stanke M."/>
            <person name="Alvarado L."/>
            <person name="Amedeo P."/>
            <person name="Antoine C.H."/>
            <person name="Arensburger P."/>
            <person name="Bidwell S.L."/>
            <person name="Crawford M."/>
            <person name="Camaro F."/>
            <person name="Devon K."/>
            <person name="Engels R."/>
            <person name="Hammond M."/>
            <person name="Howarth C."/>
            <person name="Koehrsen M."/>
            <person name="Lawson D."/>
            <person name="Montgomery P."/>
            <person name="Nene V."/>
            <person name="Nusbaum C."/>
            <person name="Puiu D."/>
            <person name="Romero-Severson J."/>
            <person name="Severson D.W."/>
            <person name="Shumway M."/>
            <person name="Sisk P."/>
            <person name="Stolte C."/>
            <person name="Zeng Q."/>
            <person name="Eisenstadt E."/>
            <person name="Fraser-Liggett C."/>
            <person name="Strausberg R."/>
            <person name="Galagan J."/>
            <person name="Birren B."/>
            <person name="Collins F.H."/>
        </authorList>
    </citation>
    <scope>NUCLEOTIDE SEQUENCE [LARGE SCALE GENOMIC DNA]</scope>
    <source>
        <strain evidence="2">JHB</strain>
    </source>
</reference>
<dbReference type="EMBL" id="DS232327">
    <property type="protein sequence ID" value="EDS40102.1"/>
    <property type="molecule type" value="Genomic_DNA"/>
</dbReference>
<dbReference type="CDD" id="cd00170">
    <property type="entry name" value="SEC14"/>
    <property type="match status" value="1"/>
</dbReference>
<dbReference type="SUPFAM" id="SSF52087">
    <property type="entry name" value="CRAL/TRIO domain"/>
    <property type="match status" value="1"/>
</dbReference>
<gene>
    <name evidence="3" type="primary">6047321</name>
    <name evidence="2" type="ORF">CpipJ_CPIJ013467</name>
</gene>
<dbReference type="GO" id="GO:0016020">
    <property type="term" value="C:membrane"/>
    <property type="evidence" value="ECO:0007669"/>
    <property type="project" value="TreeGrafter"/>
</dbReference>
<dbReference type="SUPFAM" id="SSF46938">
    <property type="entry name" value="CRAL/TRIO N-terminal domain"/>
    <property type="match status" value="2"/>
</dbReference>
<dbReference type="KEGG" id="cqu:CpipJ_CPIJ013467"/>
<dbReference type="PANTHER" id="PTHR10174">
    <property type="entry name" value="ALPHA-TOCOPHEROL TRANSFER PROTEIN-RELATED"/>
    <property type="match status" value="1"/>
</dbReference>
<dbReference type="VEuPathDB" id="VectorBase:CPIJ013467"/>
<dbReference type="VEuPathDB" id="VectorBase:CQUJHB010275"/>
<organism>
    <name type="scientific">Culex quinquefasciatus</name>
    <name type="common">Southern house mosquito</name>
    <name type="synonym">Culex pungens</name>
    <dbReference type="NCBI Taxonomy" id="7176"/>
    <lineage>
        <taxon>Eukaryota</taxon>
        <taxon>Metazoa</taxon>
        <taxon>Ecdysozoa</taxon>
        <taxon>Arthropoda</taxon>
        <taxon>Hexapoda</taxon>
        <taxon>Insecta</taxon>
        <taxon>Pterygota</taxon>
        <taxon>Neoptera</taxon>
        <taxon>Endopterygota</taxon>
        <taxon>Diptera</taxon>
        <taxon>Nematocera</taxon>
        <taxon>Culicoidea</taxon>
        <taxon>Culicidae</taxon>
        <taxon>Culicinae</taxon>
        <taxon>Culicini</taxon>
        <taxon>Culex</taxon>
        <taxon>Culex</taxon>
    </lineage>
</organism>
<dbReference type="OrthoDB" id="75724at2759"/>
<keyword evidence="4" id="KW-1185">Reference proteome</keyword>
<name>B0X425_CULQU</name>
<evidence type="ECO:0000313" key="2">
    <source>
        <dbReference type="EMBL" id="EDS40102.1"/>
    </source>
</evidence>
<proteinExistence type="predicted"/>
<dbReference type="eggNOG" id="KOG1471">
    <property type="taxonomic scope" value="Eukaryota"/>
</dbReference>
<feature type="domain" description="CRAL-TRIO" evidence="1">
    <location>
        <begin position="119"/>
        <end position="260"/>
    </location>
</feature>
<dbReference type="SMART" id="SM01100">
    <property type="entry name" value="CRAL_TRIO_N"/>
    <property type="match status" value="2"/>
</dbReference>
<dbReference type="InterPro" id="IPR001251">
    <property type="entry name" value="CRAL-TRIO_dom"/>
</dbReference>
<dbReference type="Gene3D" id="3.40.525.10">
    <property type="entry name" value="CRAL-TRIO lipid binding domain"/>
    <property type="match status" value="1"/>
</dbReference>
<evidence type="ECO:0000259" key="1">
    <source>
        <dbReference type="PROSITE" id="PS50191"/>
    </source>
</evidence>
<dbReference type="EnsemblMetazoa" id="CPIJ013467-RA">
    <property type="protein sequence ID" value="CPIJ013467-PA"/>
    <property type="gene ID" value="CPIJ013467"/>
</dbReference>
<dbReference type="InterPro" id="IPR036865">
    <property type="entry name" value="CRAL-TRIO_dom_sf"/>
</dbReference>
<sequence>MVAMERVVNVEKKPATYDVYESTLEPKYQERARSELNEESFRIEPAIARMREFIAKHPQIQRCRTDAVFLLRFLRYRKFNVDAACEVLERCLTALQVSPEFFTLDLENSMIERCMCVPLGQNSDGSMVFLIRVGSFDPATFEPEQVVRLNMLALETYVYDEVYQVTGITAVIDLHGMTLAHAGAITLPKLSVIMDSTHNYLGVRIQRIHLVRLPKIAATVVDLISKALSPKLQQRIKVRNSILEQARIELNEEDYRRDPAIARMREFIAKHPRILRCRTDAIFLLGFLRYRKFNVEAACETLHSGPDCKI</sequence>